<evidence type="ECO:0000313" key="4">
    <source>
        <dbReference type="Proteomes" id="UP000198694"/>
    </source>
</evidence>
<evidence type="ECO:0000256" key="2">
    <source>
        <dbReference type="SAM" id="SignalP"/>
    </source>
</evidence>
<feature type="chain" id="PRO_5038353405" description="Sporulation lipoprotein YhcN/YlaJ (Spore_YhcN_YlaJ)" evidence="2">
    <location>
        <begin position="19"/>
        <end position="135"/>
    </location>
</feature>
<evidence type="ECO:0000313" key="3">
    <source>
        <dbReference type="EMBL" id="SDK15508.1"/>
    </source>
</evidence>
<reference evidence="3 4" key="1">
    <citation type="submission" date="2016-10" db="EMBL/GenBank/DDBJ databases">
        <authorList>
            <person name="de Groot N.N."/>
        </authorList>
    </citation>
    <scope>NUCLEOTIDE SEQUENCE [LARGE SCALE GENOMIC DNA]</scope>
    <source>
        <strain evidence="3 4">CGMCC 1.6502</strain>
    </source>
</reference>
<feature type="signal peptide" evidence="2">
    <location>
        <begin position="1"/>
        <end position="18"/>
    </location>
</feature>
<dbReference type="RefSeq" id="WP_093213731.1">
    <property type="nucleotide sequence ID" value="NZ_FNFL01000003.1"/>
</dbReference>
<dbReference type="OrthoDB" id="2967033at2"/>
<name>A0A1G8ZKE9_9BACI</name>
<protein>
    <recommendedName>
        <fullName evidence="5">Sporulation lipoprotein YhcN/YlaJ (Spore_YhcN_YlaJ)</fullName>
    </recommendedName>
</protein>
<evidence type="ECO:0008006" key="5">
    <source>
        <dbReference type="Google" id="ProtNLM"/>
    </source>
</evidence>
<proteinExistence type="predicted"/>
<sequence length="135" mass="14761">MCKRIILLLILLFLSILAACGEQSGDSLQGQSGMAPGEMTDEGYMQTRNTGPIIFDEFGEKQLDQDDADHSKMARAAESVAGVRVQTITFEDDQATVTVSVNEQLNSGEKMAKINHIRSAIEGEVPNYQIKVLVK</sequence>
<dbReference type="EMBL" id="FNFL01000003">
    <property type="protein sequence ID" value="SDK15508.1"/>
    <property type="molecule type" value="Genomic_DNA"/>
</dbReference>
<dbReference type="PROSITE" id="PS51257">
    <property type="entry name" value="PROKAR_LIPOPROTEIN"/>
    <property type="match status" value="1"/>
</dbReference>
<gene>
    <name evidence="3" type="ORF">SAMN05216243_2072</name>
</gene>
<dbReference type="STRING" id="407036.SAMN05216243_2072"/>
<dbReference type="AlphaFoldDB" id="A0A1G8ZKE9"/>
<keyword evidence="2" id="KW-0732">Signal</keyword>
<keyword evidence="4" id="KW-1185">Reference proteome</keyword>
<feature type="region of interest" description="Disordered" evidence="1">
    <location>
        <begin position="26"/>
        <end position="45"/>
    </location>
</feature>
<evidence type="ECO:0000256" key="1">
    <source>
        <dbReference type="SAM" id="MobiDB-lite"/>
    </source>
</evidence>
<organism evidence="3 4">
    <name type="scientific">Sediminibacillus albus</name>
    <dbReference type="NCBI Taxonomy" id="407036"/>
    <lineage>
        <taxon>Bacteria</taxon>
        <taxon>Bacillati</taxon>
        <taxon>Bacillota</taxon>
        <taxon>Bacilli</taxon>
        <taxon>Bacillales</taxon>
        <taxon>Bacillaceae</taxon>
        <taxon>Sediminibacillus</taxon>
    </lineage>
</organism>
<dbReference type="Proteomes" id="UP000198694">
    <property type="component" value="Unassembled WGS sequence"/>
</dbReference>
<accession>A0A1G8ZKE9</accession>